<dbReference type="RefSeq" id="WP_281093352.1">
    <property type="nucleotide sequence ID" value="NZ_JARYZI010000002.1"/>
</dbReference>
<sequence length="76" mass="8533">MNYPTIGQETFNYDAAGNRIKRTLGSDSAIYTYDANNRLIKITGSKSASFNYDANGNQRMETINGKTTTYNYKGFN</sequence>
<reference evidence="3 4" key="1">
    <citation type="submission" date="2023-04" db="EMBL/GenBank/DDBJ databases">
        <title>Fusibacter bizertensis strain WBS, isolated from littoral bottom sediments of the Arctic seas - biochemical and genomic analysis.</title>
        <authorList>
            <person name="Brioukhanov A.L."/>
        </authorList>
    </citation>
    <scope>NUCLEOTIDE SEQUENCE [LARGE SCALE GENOMIC DNA]</scope>
    <source>
        <strain evidence="3 4">WBS</strain>
    </source>
</reference>
<dbReference type="EMBL" id="JARYZI010000002">
    <property type="protein sequence ID" value="MDH8677539.1"/>
    <property type="molecule type" value="Genomic_DNA"/>
</dbReference>
<dbReference type="Proteomes" id="UP001158045">
    <property type="component" value="Unassembled WGS sequence"/>
</dbReference>
<dbReference type="Gene3D" id="2.180.10.10">
    <property type="entry name" value="RHS repeat-associated core"/>
    <property type="match status" value="1"/>
</dbReference>
<evidence type="ECO:0000259" key="2">
    <source>
        <dbReference type="Pfam" id="PF25023"/>
    </source>
</evidence>
<dbReference type="InterPro" id="IPR056823">
    <property type="entry name" value="TEN-like_YD-shell"/>
</dbReference>
<feature type="domain" description="Teneurin-like YD-shell" evidence="2">
    <location>
        <begin position="5"/>
        <end position="72"/>
    </location>
</feature>
<proteinExistence type="predicted"/>
<name>A0ABT6NAU4_9FIRM</name>
<keyword evidence="1" id="KW-0677">Repeat</keyword>
<evidence type="ECO:0000313" key="4">
    <source>
        <dbReference type="Proteomes" id="UP001158045"/>
    </source>
</evidence>
<evidence type="ECO:0000313" key="3">
    <source>
        <dbReference type="EMBL" id="MDH8677539.1"/>
    </source>
</evidence>
<accession>A0ABT6NAU4</accession>
<protein>
    <recommendedName>
        <fullName evidence="2">Teneurin-like YD-shell domain-containing protein</fullName>
    </recommendedName>
</protein>
<keyword evidence="4" id="KW-1185">Reference proteome</keyword>
<evidence type="ECO:0000256" key="1">
    <source>
        <dbReference type="ARBA" id="ARBA00022737"/>
    </source>
</evidence>
<comment type="caution">
    <text evidence="3">The sequence shown here is derived from an EMBL/GenBank/DDBJ whole genome shotgun (WGS) entry which is preliminary data.</text>
</comment>
<gene>
    <name evidence="3" type="ORF">QE109_05240</name>
</gene>
<organism evidence="3 4">
    <name type="scientific">Fusibacter bizertensis</name>
    <dbReference type="NCBI Taxonomy" id="1488331"/>
    <lineage>
        <taxon>Bacteria</taxon>
        <taxon>Bacillati</taxon>
        <taxon>Bacillota</taxon>
        <taxon>Clostridia</taxon>
        <taxon>Eubacteriales</taxon>
        <taxon>Eubacteriales Family XII. Incertae Sedis</taxon>
        <taxon>Fusibacter</taxon>
    </lineage>
</organism>
<dbReference type="Pfam" id="PF25023">
    <property type="entry name" value="TEN_YD-shell"/>
    <property type="match status" value="1"/>
</dbReference>